<organism evidence="1 2">
    <name type="scientific">Hibiscus sabdariffa</name>
    <name type="common">roselle</name>
    <dbReference type="NCBI Taxonomy" id="183260"/>
    <lineage>
        <taxon>Eukaryota</taxon>
        <taxon>Viridiplantae</taxon>
        <taxon>Streptophyta</taxon>
        <taxon>Embryophyta</taxon>
        <taxon>Tracheophyta</taxon>
        <taxon>Spermatophyta</taxon>
        <taxon>Magnoliopsida</taxon>
        <taxon>eudicotyledons</taxon>
        <taxon>Gunneridae</taxon>
        <taxon>Pentapetalae</taxon>
        <taxon>rosids</taxon>
        <taxon>malvids</taxon>
        <taxon>Malvales</taxon>
        <taxon>Malvaceae</taxon>
        <taxon>Malvoideae</taxon>
        <taxon>Hibiscus</taxon>
    </lineage>
</organism>
<comment type="caution">
    <text evidence="1">The sequence shown here is derived from an EMBL/GenBank/DDBJ whole genome shotgun (WGS) entry which is preliminary data.</text>
</comment>
<protein>
    <submittedName>
        <fullName evidence="1">Uncharacterized protein</fullName>
    </submittedName>
</protein>
<evidence type="ECO:0000313" key="2">
    <source>
        <dbReference type="Proteomes" id="UP001472677"/>
    </source>
</evidence>
<evidence type="ECO:0000313" key="1">
    <source>
        <dbReference type="EMBL" id="KAK8556581.1"/>
    </source>
</evidence>
<name>A0ABR2EAJ9_9ROSI</name>
<dbReference type="Proteomes" id="UP001472677">
    <property type="component" value="Unassembled WGS sequence"/>
</dbReference>
<proteinExistence type="predicted"/>
<reference evidence="1 2" key="1">
    <citation type="journal article" date="2024" name="G3 (Bethesda)">
        <title>Genome assembly of Hibiscus sabdariffa L. provides insights into metabolisms of medicinal natural products.</title>
        <authorList>
            <person name="Kim T."/>
        </authorList>
    </citation>
    <scope>NUCLEOTIDE SEQUENCE [LARGE SCALE GENOMIC DNA]</scope>
    <source>
        <strain evidence="1">TK-2024</strain>
        <tissue evidence="1">Old leaves</tissue>
    </source>
</reference>
<dbReference type="EMBL" id="JBBPBM010000017">
    <property type="protein sequence ID" value="KAK8556581.1"/>
    <property type="molecule type" value="Genomic_DNA"/>
</dbReference>
<sequence length="113" mass="13030">MSNTPNSMVFPLVPLDHSSSLQSQIQTQLRNLTRTQLQELEQVKRQRRREDFIVRTLFNHEFHGPTLSVKRRSPEDDGRRLWVHEFQAIYGAEHERGGIRGGIREPEGGALGV</sequence>
<accession>A0ABR2EAJ9</accession>
<keyword evidence="2" id="KW-1185">Reference proteome</keyword>
<gene>
    <name evidence="1" type="ORF">V6N12_002979</name>
</gene>